<dbReference type="EMBL" id="BPLQ01001709">
    <property type="protein sequence ID" value="GIX84276.1"/>
    <property type="molecule type" value="Genomic_DNA"/>
</dbReference>
<comment type="caution">
    <text evidence="2">The sequence shown here is derived from an EMBL/GenBank/DDBJ whole genome shotgun (WGS) entry which is preliminary data.</text>
</comment>
<accession>A0AAV4NK04</accession>
<feature type="region of interest" description="Disordered" evidence="1">
    <location>
        <begin position="92"/>
        <end position="116"/>
    </location>
</feature>
<evidence type="ECO:0000313" key="2">
    <source>
        <dbReference type="EMBL" id="GIX84276.1"/>
    </source>
</evidence>
<evidence type="ECO:0000256" key="1">
    <source>
        <dbReference type="SAM" id="MobiDB-lite"/>
    </source>
</evidence>
<keyword evidence="3" id="KW-1185">Reference proteome</keyword>
<reference evidence="2 3" key="1">
    <citation type="submission" date="2021-06" db="EMBL/GenBank/DDBJ databases">
        <title>Caerostris darwini draft genome.</title>
        <authorList>
            <person name="Kono N."/>
            <person name="Arakawa K."/>
        </authorList>
    </citation>
    <scope>NUCLEOTIDE SEQUENCE [LARGE SCALE GENOMIC DNA]</scope>
</reference>
<proteinExistence type="predicted"/>
<dbReference type="AlphaFoldDB" id="A0AAV4NK04"/>
<evidence type="ECO:0000313" key="3">
    <source>
        <dbReference type="Proteomes" id="UP001054837"/>
    </source>
</evidence>
<name>A0AAV4NK04_9ARAC</name>
<gene>
    <name evidence="2" type="ORF">CDAR_48821</name>
</gene>
<sequence length="116" mass="13466">MMGEYRNSMTELFNFVSSLFSFHPLPSKVEEQELLSGGDQDDFLMMEEAKDFYVPSSTLALENRLKRDKVIESQFRSFGKRWKEAPFPFHPRSALSFSSDDAIKDPPLPFLENHPE</sequence>
<dbReference type="Proteomes" id="UP001054837">
    <property type="component" value="Unassembled WGS sequence"/>
</dbReference>
<organism evidence="2 3">
    <name type="scientific">Caerostris darwini</name>
    <dbReference type="NCBI Taxonomy" id="1538125"/>
    <lineage>
        <taxon>Eukaryota</taxon>
        <taxon>Metazoa</taxon>
        <taxon>Ecdysozoa</taxon>
        <taxon>Arthropoda</taxon>
        <taxon>Chelicerata</taxon>
        <taxon>Arachnida</taxon>
        <taxon>Araneae</taxon>
        <taxon>Araneomorphae</taxon>
        <taxon>Entelegynae</taxon>
        <taxon>Araneoidea</taxon>
        <taxon>Araneidae</taxon>
        <taxon>Caerostris</taxon>
    </lineage>
</organism>
<protein>
    <submittedName>
        <fullName evidence="2">Uncharacterized protein</fullName>
    </submittedName>
</protein>